<evidence type="ECO:0000313" key="1">
    <source>
        <dbReference type="EMBL" id="OIT18716.1"/>
    </source>
</evidence>
<dbReference type="AlphaFoldDB" id="A0A1J6JQ80"/>
<evidence type="ECO:0000313" key="2">
    <source>
        <dbReference type="Proteomes" id="UP000187609"/>
    </source>
</evidence>
<proteinExistence type="predicted"/>
<comment type="caution">
    <text evidence="1">The sequence shown here is derived from an EMBL/GenBank/DDBJ whole genome shotgun (WGS) entry which is preliminary data.</text>
</comment>
<name>A0A1J6JQ80_NICAT</name>
<accession>A0A1J6JQ80</accession>
<organism evidence="1 2">
    <name type="scientific">Nicotiana attenuata</name>
    <name type="common">Coyote tobacco</name>
    <dbReference type="NCBI Taxonomy" id="49451"/>
    <lineage>
        <taxon>Eukaryota</taxon>
        <taxon>Viridiplantae</taxon>
        <taxon>Streptophyta</taxon>
        <taxon>Embryophyta</taxon>
        <taxon>Tracheophyta</taxon>
        <taxon>Spermatophyta</taxon>
        <taxon>Magnoliopsida</taxon>
        <taxon>eudicotyledons</taxon>
        <taxon>Gunneridae</taxon>
        <taxon>Pentapetalae</taxon>
        <taxon>asterids</taxon>
        <taxon>lamiids</taxon>
        <taxon>Solanales</taxon>
        <taxon>Solanaceae</taxon>
        <taxon>Nicotianoideae</taxon>
        <taxon>Nicotianeae</taxon>
        <taxon>Nicotiana</taxon>
    </lineage>
</organism>
<sequence length="54" mass="6598">MVYYVDDETDKEWSVAVDENEIYENQPYQQQELEQFFDDAYENIQIAIDEHMSE</sequence>
<gene>
    <name evidence="1" type="ORF">A4A49_60251</name>
</gene>
<keyword evidence="2" id="KW-1185">Reference proteome</keyword>
<dbReference type="Proteomes" id="UP000187609">
    <property type="component" value="Unassembled WGS sequence"/>
</dbReference>
<dbReference type="Gramene" id="OIT18716">
    <property type="protein sequence ID" value="OIT18716"/>
    <property type="gene ID" value="A4A49_60251"/>
</dbReference>
<protein>
    <submittedName>
        <fullName evidence="1">Uncharacterized protein</fullName>
    </submittedName>
</protein>
<dbReference type="EMBL" id="MJEQ01019067">
    <property type="protein sequence ID" value="OIT18716.1"/>
    <property type="molecule type" value="Genomic_DNA"/>
</dbReference>
<reference evidence="1" key="1">
    <citation type="submission" date="2016-11" db="EMBL/GenBank/DDBJ databases">
        <title>The genome of Nicotiana attenuata.</title>
        <authorList>
            <person name="Xu S."/>
            <person name="Brockmoeller T."/>
            <person name="Gaquerel E."/>
            <person name="Navarro A."/>
            <person name="Kuhl H."/>
            <person name="Gase K."/>
            <person name="Ling Z."/>
            <person name="Zhou W."/>
            <person name="Kreitzer C."/>
            <person name="Stanke M."/>
            <person name="Tang H."/>
            <person name="Lyons E."/>
            <person name="Pandey P."/>
            <person name="Pandey S.P."/>
            <person name="Timmermann B."/>
            <person name="Baldwin I.T."/>
        </authorList>
    </citation>
    <scope>NUCLEOTIDE SEQUENCE [LARGE SCALE GENOMIC DNA]</scope>
    <source>
        <strain evidence="1">UT</strain>
    </source>
</reference>